<evidence type="ECO:0000256" key="1">
    <source>
        <dbReference type="SAM" id="Phobius"/>
    </source>
</evidence>
<feature type="transmembrane region" description="Helical" evidence="1">
    <location>
        <begin position="12"/>
        <end position="35"/>
    </location>
</feature>
<protein>
    <submittedName>
        <fullName evidence="2">Uncharacterized protein</fullName>
    </submittedName>
</protein>
<dbReference type="Proteomes" id="UP000486351">
    <property type="component" value="Unassembled WGS sequence"/>
</dbReference>
<name>A0A6G0QK97_9STRA</name>
<keyword evidence="1" id="KW-1133">Transmembrane helix</keyword>
<gene>
    <name evidence="2" type="ORF">PF008_g25654</name>
</gene>
<reference evidence="2 3" key="1">
    <citation type="submission" date="2018-09" db="EMBL/GenBank/DDBJ databases">
        <title>Genomic investigation of the strawberry pathogen Phytophthora fragariae indicates pathogenicity is determined by transcriptional variation in three key races.</title>
        <authorList>
            <person name="Adams T.M."/>
            <person name="Armitage A.D."/>
            <person name="Sobczyk M.K."/>
            <person name="Bates H.J."/>
            <person name="Dunwell J.M."/>
            <person name="Nellist C.F."/>
            <person name="Harrison R.J."/>
        </authorList>
    </citation>
    <scope>NUCLEOTIDE SEQUENCE [LARGE SCALE GENOMIC DNA]</scope>
    <source>
        <strain evidence="2 3">NOV-77</strain>
    </source>
</reference>
<accession>A0A6G0QK97</accession>
<evidence type="ECO:0000313" key="2">
    <source>
        <dbReference type="EMBL" id="KAE9290282.1"/>
    </source>
</evidence>
<keyword evidence="1" id="KW-0472">Membrane</keyword>
<sequence length="120" mass="13011">MPMTYLVTMRASTYYVFLALALIICTILIMCLMLVPKLFRLNEVATSSVSGTSTANSMMSRNSMVQSKLNGANLTNLTNASANEANGLNEAIRKSSQKYQVKPLGINSTIADEATSTTNY</sequence>
<evidence type="ECO:0000313" key="3">
    <source>
        <dbReference type="Proteomes" id="UP000486351"/>
    </source>
</evidence>
<organism evidence="2 3">
    <name type="scientific">Phytophthora fragariae</name>
    <dbReference type="NCBI Taxonomy" id="53985"/>
    <lineage>
        <taxon>Eukaryota</taxon>
        <taxon>Sar</taxon>
        <taxon>Stramenopiles</taxon>
        <taxon>Oomycota</taxon>
        <taxon>Peronosporomycetes</taxon>
        <taxon>Peronosporales</taxon>
        <taxon>Peronosporaceae</taxon>
        <taxon>Phytophthora</taxon>
    </lineage>
</organism>
<dbReference type="AlphaFoldDB" id="A0A6G0QK97"/>
<comment type="caution">
    <text evidence="2">The sequence shown here is derived from an EMBL/GenBank/DDBJ whole genome shotgun (WGS) entry which is preliminary data.</text>
</comment>
<keyword evidence="1" id="KW-0812">Transmembrane</keyword>
<dbReference type="EMBL" id="QXFY01002958">
    <property type="protein sequence ID" value="KAE9290282.1"/>
    <property type="molecule type" value="Genomic_DNA"/>
</dbReference>
<proteinExistence type="predicted"/>